<dbReference type="AlphaFoldDB" id="A0A387BGA5"/>
<dbReference type="Proteomes" id="UP000269374">
    <property type="component" value="Chromosome"/>
</dbReference>
<dbReference type="NCBIfam" id="NF040686">
    <property type="entry name" value="TcpD_dom"/>
    <property type="match status" value="1"/>
</dbReference>
<evidence type="ECO:0000313" key="2">
    <source>
        <dbReference type="EMBL" id="AYG01304.1"/>
    </source>
</evidence>
<evidence type="ECO:0000313" key="3">
    <source>
        <dbReference type="Proteomes" id="UP000269374"/>
    </source>
</evidence>
<feature type="transmembrane region" description="Helical" evidence="1">
    <location>
        <begin position="31"/>
        <end position="49"/>
    </location>
</feature>
<keyword evidence="1" id="KW-0812">Transmembrane</keyword>
<sequence>MDLFQALWKLGSGPFLAWMGFKVVKEMHSHKTMGAIAVILGAGLVWWFAANPESFMNIVGGVVGKIIKWVGSKFNLGS</sequence>
<evidence type="ECO:0000256" key="1">
    <source>
        <dbReference type="SAM" id="Phobius"/>
    </source>
</evidence>
<keyword evidence="1" id="KW-0472">Membrane</keyword>
<proteinExistence type="predicted"/>
<dbReference type="KEGG" id="lact:D7I46_09475"/>
<keyword evidence="3" id="KW-1185">Reference proteome</keyword>
<reference evidence="2 3" key="1">
    <citation type="submission" date="2018-09" db="EMBL/GenBank/DDBJ databases">
        <title>Genome sequencing of strain 1JSPR-7.</title>
        <authorList>
            <person name="Heo J."/>
            <person name="Kim S.-J."/>
            <person name="Kwon S.-W."/>
        </authorList>
    </citation>
    <scope>NUCLEOTIDE SEQUENCE [LARGE SCALE GENOMIC DNA]</scope>
    <source>
        <strain evidence="2 3">1JSPR-7</strain>
    </source>
</reference>
<gene>
    <name evidence="2" type="ORF">D7I46_09475</name>
</gene>
<dbReference type="RefSeq" id="WP_120772677.1">
    <property type="nucleotide sequence ID" value="NZ_CP032627.1"/>
</dbReference>
<name>A0A387BGA5_9LACT</name>
<accession>A0A387BGA5</accession>
<organism evidence="2 3">
    <name type="scientific">Lactococcus allomyrinae</name>
    <dbReference type="NCBI Taxonomy" id="2419773"/>
    <lineage>
        <taxon>Bacteria</taxon>
        <taxon>Bacillati</taxon>
        <taxon>Bacillota</taxon>
        <taxon>Bacilli</taxon>
        <taxon>Lactobacillales</taxon>
        <taxon>Streptococcaceae</taxon>
        <taxon>Lactococcus</taxon>
    </lineage>
</organism>
<dbReference type="EMBL" id="CP032627">
    <property type="protein sequence ID" value="AYG01304.1"/>
    <property type="molecule type" value="Genomic_DNA"/>
</dbReference>
<keyword evidence="1" id="KW-1133">Transmembrane helix</keyword>
<protein>
    <submittedName>
        <fullName evidence="2">Uncharacterized protein</fullName>
    </submittedName>
</protein>
<dbReference type="InterPro" id="IPR049746">
    <property type="entry name" value="TcpD-like_C"/>
</dbReference>